<feature type="compositionally biased region" description="Polar residues" evidence="1">
    <location>
        <begin position="700"/>
        <end position="712"/>
    </location>
</feature>
<feature type="region of interest" description="Disordered" evidence="1">
    <location>
        <begin position="177"/>
        <end position="197"/>
    </location>
</feature>
<reference evidence="3 4" key="1">
    <citation type="submission" date="2015-04" db="EMBL/GenBank/DDBJ databases">
        <title>Genome sequence of Ceratocystis platani, a major pathogen of plane trees.</title>
        <authorList>
            <person name="Belbahri L."/>
        </authorList>
    </citation>
    <scope>NUCLEOTIDE SEQUENCE [LARGE SCALE GENOMIC DNA]</scope>
    <source>
        <strain evidence="3 4">CFO</strain>
    </source>
</reference>
<keyword evidence="2" id="KW-0812">Transmembrane</keyword>
<accession>A0A0F8DFZ5</accession>
<evidence type="ECO:0000313" key="4">
    <source>
        <dbReference type="Proteomes" id="UP000034841"/>
    </source>
</evidence>
<feature type="compositionally biased region" description="Basic and acidic residues" evidence="1">
    <location>
        <begin position="604"/>
        <end position="619"/>
    </location>
</feature>
<feature type="region of interest" description="Disordered" evidence="1">
    <location>
        <begin position="293"/>
        <end position="326"/>
    </location>
</feature>
<evidence type="ECO:0000256" key="1">
    <source>
        <dbReference type="SAM" id="MobiDB-lite"/>
    </source>
</evidence>
<feature type="compositionally biased region" description="Basic residues" evidence="1">
    <location>
        <begin position="310"/>
        <end position="320"/>
    </location>
</feature>
<feature type="compositionally biased region" description="Basic and acidic residues" evidence="1">
    <location>
        <begin position="293"/>
        <end position="302"/>
    </location>
</feature>
<feature type="compositionally biased region" description="Basic and acidic residues" evidence="1">
    <location>
        <begin position="1"/>
        <end position="17"/>
    </location>
</feature>
<dbReference type="PANTHER" id="PTHR35487">
    <property type="entry name" value="DUF3824 DOMAIN-CONTAINING PROTEIN"/>
    <property type="match status" value="1"/>
</dbReference>
<feature type="compositionally biased region" description="Polar residues" evidence="1">
    <location>
        <begin position="182"/>
        <end position="191"/>
    </location>
</feature>
<feature type="region of interest" description="Disordered" evidence="1">
    <location>
        <begin position="1"/>
        <end position="20"/>
    </location>
</feature>
<feature type="compositionally biased region" description="Polar residues" evidence="1">
    <location>
        <begin position="720"/>
        <end position="739"/>
    </location>
</feature>
<feature type="compositionally biased region" description="Basic residues" evidence="1">
    <location>
        <begin position="39"/>
        <end position="48"/>
    </location>
</feature>
<feature type="region of interest" description="Disordered" evidence="1">
    <location>
        <begin position="30"/>
        <end position="71"/>
    </location>
</feature>
<feature type="compositionally biased region" description="Polar residues" evidence="1">
    <location>
        <begin position="53"/>
        <end position="64"/>
    </location>
</feature>
<dbReference type="EMBL" id="LBBL01000130">
    <property type="protein sequence ID" value="KKF94909.1"/>
    <property type="molecule type" value="Genomic_DNA"/>
</dbReference>
<comment type="caution">
    <text evidence="3">The sequence shown here is derived from an EMBL/GenBank/DDBJ whole genome shotgun (WGS) entry which is preliminary data.</text>
</comment>
<organism evidence="3 4">
    <name type="scientific">Ceratocystis fimbriata f. sp. platani</name>
    <dbReference type="NCBI Taxonomy" id="88771"/>
    <lineage>
        <taxon>Eukaryota</taxon>
        <taxon>Fungi</taxon>
        <taxon>Dikarya</taxon>
        <taxon>Ascomycota</taxon>
        <taxon>Pezizomycotina</taxon>
        <taxon>Sordariomycetes</taxon>
        <taxon>Hypocreomycetidae</taxon>
        <taxon>Microascales</taxon>
        <taxon>Ceratocystidaceae</taxon>
        <taxon>Ceratocystis</taxon>
    </lineage>
</organism>
<dbReference type="Proteomes" id="UP000034841">
    <property type="component" value="Unassembled WGS sequence"/>
</dbReference>
<feature type="transmembrane region" description="Helical" evidence="2">
    <location>
        <begin position="393"/>
        <end position="413"/>
    </location>
</feature>
<feature type="compositionally biased region" description="Basic and acidic residues" evidence="1">
    <location>
        <begin position="817"/>
        <end position="833"/>
    </location>
</feature>
<sequence>MDRRYSHRHVSSDDEGRTTTTVVRRYKVTAPGIVTHHDTSHRRPKSNHRATADQPQTQLVSLSSSGGGPHPDIIAAAASSNMAMVYRKDWSRERHEREYIPSERNRVVVHGYDRSVARRRDQDYDEAYRDGYNGAVKHYHHQHYQDYDQEAAEEARRREDYERANRGHQNYRRHTTIRRQRGSSVGSTLSRNSDDDHHQKRYMAEGALAGAGITALLQRRDEFGDLPEHRGRKVLVGAALGAIGAEALRRAKSAHEGSRGSSDEDHGTLKKALGAGAAALAIAGTAQLIRNYREENDSESRSRSRSLSTGRRRSRSRLYRRQRDYRASGSSAQSDVEYNYSEDRYVAVLALVLAAAARIVQTVNIKGDVTLLKSQPELSRQLLLLEGHAADTIVAAAAAVAVAAKTLFTLALMKRKSVVVMRITGLPKLQRAPQRLLLLQDTFATALYLVLEVAAVFARVLRLPGLVLSAPAQPNSITRYGDAPDRVANPAIDLVRDRALAHALSPHLALHPALTSQAEAETGITAITAGPRMSGALASSDDEFVPDAPVGRPKALTDYEANPIPMPESMSFGYGKGDKAVPIRSIKPHKEMEEKLPFSMPQNDRPRRRDRSITRDPVAHRQFSQDSALEADVESDDECAKIVSAKRKKEPMNAQRLSNASTIWIQICTVKEDKSEALRKKAEAPTISSYNSSPKSSWSPLQQVSPDETPNASALALDQEPTTEASLGPSTTSRQSLPQTYKPYREPQSFSSKGQMDYFSPKSEASHERCSSSNATLGTKDDEGRGANSIPVPPYPVTPVTFGPMSPQSSRTLQELHAARPSDEASSHAESEIEELPPRFDRFGQLLAFDGQNHQDEYRYRGDNTASGKFDYISVPDSHVESMWSMMSSDPKVVDAIADNMESNENSHHGGVKGSVFSWMLGRSSQRKVRSFV</sequence>
<keyword evidence="4" id="KW-1185">Reference proteome</keyword>
<evidence type="ECO:0000313" key="3">
    <source>
        <dbReference type="EMBL" id="KKF94909.1"/>
    </source>
</evidence>
<feature type="compositionally biased region" description="Low complexity" evidence="1">
    <location>
        <begin position="688"/>
        <end position="699"/>
    </location>
</feature>
<protein>
    <submittedName>
        <fullName evidence="3">Uncharacterized protein</fullName>
    </submittedName>
</protein>
<evidence type="ECO:0000256" key="2">
    <source>
        <dbReference type="SAM" id="Phobius"/>
    </source>
</evidence>
<name>A0A0F8DFZ5_CERFI</name>
<feature type="region of interest" description="Disordered" evidence="1">
    <location>
        <begin position="586"/>
        <end position="634"/>
    </location>
</feature>
<keyword evidence="2" id="KW-0472">Membrane</keyword>
<dbReference type="AlphaFoldDB" id="A0A0F8DFZ5"/>
<feature type="transmembrane region" description="Helical" evidence="2">
    <location>
        <begin position="436"/>
        <end position="458"/>
    </location>
</feature>
<keyword evidence="2" id="KW-1133">Transmembrane helix</keyword>
<dbReference type="PANTHER" id="PTHR35487:SF1">
    <property type="entry name" value="DUF3824 DOMAIN-CONTAINING PROTEIN"/>
    <property type="match status" value="1"/>
</dbReference>
<feature type="region of interest" description="Disordered" evidence="1">
    <location>
        <begin position="683"/>
        <end position="833"/>
    </location>
</feature>
<gene>
    <name evidence="3" type="ORF">CFO_g2775</name>
</gene>
<proteinExistence type="predicted"/>